<organism evidence="1 2">
    <name type="scientific">Acetobacter musti</name>
    <dbReference type="NCBI Taxonomy" id="864732"/>
    <lineage>
        <taxon>Bacteria</taxon>
        <taxon>Pseudomonadati</taxon>
        <taxon>Pseudomonadota</taxon>
        <taxon>Alphaproteobacteria</taxon>
        <taxon>Acetobacterales</taxon>
        <taxon>Acetobacteraceae</taxon>
        <taxon>Acetobacter</taxon>
    </lineage>
</organism>
<evidence type="ECO:0000313" key="1">
    <source>
        <dbReference type="EMBL" id="NHN86210.1"/>
    </source>
</evidence>
<evidence type="ECO:0000313" key="2">
    <source>
        <dbReference type="Proteomes" id="UP000635278"/>
    </source>
</evidence>
<proteinExistence type="predicted"/>
<evidence type="ECO:0008006" key="3">
    <source>
        <dbReference type="Google" id="ProtNLM"/>
    </source>
</evidence>
<gene>
    <name evidence="1" type="ORF">GOB93_16405</name>
</gene>
<protein>
    <recommendedName>
        <fullName evidence="3">Transposase</fullName>
    </recommendedName>
</protein>
<dbReference type="Proteomes" id="UP000635278">
    <property type="component" value="Unassembled WGS sequence"/>
</dbReference>
<reference evidence="1 2" key="1">
    <citation type="journal article" date="2020" name="Int. J. Syst. Evol. Microbiol.">
        <title>Novel acetic acid bacteria from cider fermentations: Acetobacter conturbans sp. nov. and Acetobacter fallax sp. nov.</title>
        <authorList>
            <person name="Sombolestani A.S."/>
            <person name="Cleenwerck I."/>
            <person name="Cnockaert M."/>
            <person name="Borremans W."/>
            <person name="Wieme A.D."/>
            <person name="De Vuyst L."/>
            <person name="Vandamme P."/>
        </authorList>
    </citation>
    <scope>NUCLEOTIDE SEQUENCE [LARGE SCALE GENOMIC DNA]</scope>
    <source>
        <strain evidence="1 2">LMG 30640</strain>
    </source>
</reference>
<accession>A0ABX0JW59</accession>
<comment type="caution">
    <text evidence="1">The sequence shown here is derived from an EMBL/GenBank/DDBJ whole genome shotgun (WGS) entry which is preliminary data.</text>
</comment>
<sequence length="90" mass="10679">MFRSAPEEGTSVHAACQLFQQVVSFLPVFAYAETKENSLNLIKRAKRSVFIRKKYNKKIDNQDKFKIFRCLKRSIIELHLGRKNYEWLVL</sequence>
<keyword evidence="2" id="KW-1185">Reference proteome</keyword>
<dbReference type="RefSeq" id="WP_173584586.1">
    <property type="nucleotide sequence ID" value="NZ_WOTB01000028.1"/>
</dbReference>
<name>A0ABX0JW59_9PROT</name>
<dbReference type="EMBL" id="WOTB01000028">
    <property type="protein sequence ID" value="NHN86210.1"/>
    <property type="molecule type" value="Genomic_DNA"/>
</dbReference>